<dbReference type="InterPro" id="IPR036322">
    <property type="entry name" value="WD40_repeat_dom_sf"/>
</dbReference>
<evidence type="ECO:0000313" key="7">
    <source>
        <dbReference type="EMBL" id="GFS23877.1"/>
    </source>
</evidence>
<feature type="repeat" description="WD" evidence="3">
    <location>
        <begin position="406"/>
        <end position="447"/>
    </location>
</feature>
<dbReference type="AlphaFoldDB" id="A0AAV4JSH5"/>
<dbReference type="PANTHER" id="PTHR44791">
    <property type="entry name" value="TELOMERASE PROTEIN COMPONENT 1 TEP1"/>
    <property type="match status" value="1"/>
</dbReference>
<feature type="repeat" description="WD" evidence="3">
    <location>
        <begin position="281"/>
        <end position="321"/>
    </location>
</feature>
<evidence type="ECO:0000259" key="5">
    <source>
        <dbReference type="Pfam" id="PF25047"/>
    </source>
</evidence>
<dbReference type="SUPFAM" id="SSF50978">
    <property type="entry name" value="WD40 repeat-like"/>
    <property type="match status" value="3"/>
</dbReference>
<dbReference type="GO" id="GO:0000722">
    <property type="term" value="P:telomere maintenance via recombination"/>
    <property type="evidence" value="ECO:0007669"/>
    <property type="project" value="TreeGrafter"/>
</dbReference>
<feature type="domain" description="TEP-1 second beta-propeller" evidence="5">
    <location>
        <begin position="550"/>
        <end position="772"/>
    </location>
</feature>
<feature type="repeat" description="WD" evidence="3">
    <location>
        <begin position="882"/>
        <end position="922"/>
    </location>
</feature>
<dbReference type="PRINTS" id="PR00320">
    <property type="entry name" value="GPROTEINBRPT"/>
</dbReference>
<dbReference type="InterPro" id="IPR019775">
    <property type="entry name" value="WD40_repeat_CS"/>
</dbReference>
<dbReference type="InterPro" id="IPR052652">
    <property type="entry name" value="Telomerase_Complex_Comp"/>
</dbReference>
<dbReference type="Proteomes" id="UP000762676">
    <property type="component" value="Unassembled WGS sequence"/>
</dbReference>
<organism evidence="7 8">
    <name type="scientific">Elysia marginata</name>
    <dbReference type="NCBI Taxonomy" id="1093978"/>
    <lineage>
        <taxon>Eukaryota</taxon>
        <taxon>Metazoa</taxon>
        <taxon>Spiralia</taxon>
        <taxon>Lophotrochozoa</taxon>
        <taxon>Mollusca</taxon>
        <taxon>Gastropoda</taxon>
        <taxon>Heterobranchia</taxon>
        <taxon>Euthyneura</taxon>
        <taxon>Panpulmonata</taxon>
        <taxon>Sacoglossa</taxon>
        <taxon>Placobranchoidea</taxon>
        <taxon>Plakobranchidae</taxon>
        <taxon>Elysia</taxon>
    </lineage>
</organism>
<comment type="caution">
    <text evidence="7">The sequence shown here is derived from an EMBL/GenBank/DDBJ whole genome shotgun (WGS) entry which is preliminary data.</text>
</comment>
<keyword evidence="1 3" id="KW-0853">WD repeat</keyword>
<protein>
    <submittedName>
        <fullName evidence="7">Telomerase protein component 1</fullName>
    </submittedName>
</protein>
<evidence type="ECO:0000256" key="1">
    <source>
        <dbReference type="ARBA" id="ARBA00022574"/>
    </source>
</evidence>
<feature type="repeat" description="WD" evidence="3">
    <location>
        <begin position="448"/>
        <end position="480"/>
    </location>
</feature>
<dbReference type="PANTHER" id="PTHR44791:SF1">
    <property type="entry name" value="TELOMERASE PROTEIN COMPONENT 1"/>
    <property type="match status" value="1"/>
</dbReference>
<dbReference type="CDD" id="cd00200">
    <property type="entry name" value="WD40"/>
    <property type="match status" value="3"/>
</dbReference>
<evidence type="ECO:0000259" key="6">
    <source>
        <dbReference type="Pfam" id="PF25048"/>
    </source>
</evidence>
<feature type="domain" description="APAF-1 helical" evidence="4">
    <location>
        <begin position="76"/>
        <end position="209"/>
    </location>
</feature>
<dbReference type="Pfam" id="PF25048">
    <property type="entry name" value="Beta-prop_TEP1_C"/>
    <property type="match status" value="1"/>
</dbReference>
<dbReference type="Gene3D" id="1.25.40.370">
    <property type="match status" value="1"/>
</dbReference>
<dbReference type="PROSITE" id="PS50082">
    <property type="entry name" value="WD_REPEATS_2"/>
    <property type="match status" value="10"/>
</dbReference>
<feature type="repeat" description="WD" evidence="3">
    <location>
        <begin position="712"/>
        <end position="742"/>
    </location>
</feature>
<dbReference type="SUPFAM" id="SSF63829">
    <property type="entry name" value="Calcium-dependent phosphotriesterase"/>
    <property type="match status" value="1"/>
</dbReference>
<keyword evidence="2" id="KW-0677">Repeat</keyword>
<dbReference type="InterPro" id="IPR041452">
    <property type="entry name" value="APAF1_C"/>
</dbReference>
<reference evidence="7 8" key="1">
    <citation type="journal article" date="2021" name="Elife">
        <title>Chloroplast acquisition without the gene transfer in kleptoplastic sea slugs, Plakobranchus ocellatus.</title>
        <authorList>
            <person name="Maeda T."/>
            <person name="Takahashi S."/>
            <person name="Yoshida T."/>
            <person name="Shimamura S."/>
            <person name="Takaki Y."/>
            <person name="Nagai Y."/>
            <person name="Toyoda A."/>
            <person name="Suzuki Y."/>
            <person name="Arimoto A."/>
            <person name="Ishii H."/>
            <person name="Satoh N."/>
            <person name="Nishiyama T."/>
            <person name="Hasebe M."/>
            <person name="Maruyama T."/>
            <person name="Minagawa J."/>
            <person name="Obokata J."/>
            <person name="Shigenobu S."/>
        </authorList>
    </citation>
    <scope>NUCLEOTIDE SEQUENCE [LARGE SCALE GENOMIC DNA]</scope>
</reference>
<dbReference type="InterPro" id="IPR020472">
    <property type="entry name" value="WD40_PAC1"/>
</dbReference>
<dbReference type="Gene3D" id="2.130.10.10">
    <property type="entry name" value="YVTN repeat-like/Quinoprotein amine dehydrogenase"/>
    <property type="match status" value="6"/>
</dbReference>
<dbReference type="InterPro" id="IPR056829">
    <property type="entry name" value="Beta-prop_TEP1_2nd"/>
</dbReference>
<feature type="repeat" description="WD" evidence="3">
    <location>
        <begin position="322"/>
        <end position="354"/>
    </location>
</feature>
<evidence type="ECO:0000313" key="8">
    <source>
        <dbReference type="Proteomes" id="UP000762676"/>
    </source>
</evidence>
<dbReference type="Pfam" id="PF00400">
    <property type="entry name" value="WD40"/>
    <property type="match status" value="9"/>
</dbReference>
<accession>A0AAV4JSH5</accession>
<feature type="repeat" description="WD" evidence="3">
    <location>
        <begin position="928"/>
        <end position="962"/>
    </location>
</feature>
<dbReference type="PROSITE" id="PS00678">
    <property type="entry name" value="WD_REPEATS_1"/>
    <property type="match status" value="1"/>
</dbReference>
<dbReference type="GO" id="GO:0003720">
    <property type="term" value="F:telomerase activity"/>
    <property type="evidence" value="ECO:0007669"/>
    <property type="project" value="TreeGrafter"/>
</dbReference>
<evidence type="ECO:0000256" key="3">
    <source>
        <dbReference type="PROSITE-ProRule" id="PRU00221"/>
    </source>
</evidence>
<name>A0AAV4JSH5_9GAST</name>
<dbReference type="SMART" id="SM00320">
    <property type="entry name" value="WD40"/>
    <property type="match status" value="17"/>
</dbReference>
<evidence type="ECO:0000259" key="4">
    <source>
        <dbReference type="Pfam" id="PF17908"/>
    </source>
</evidence>
<dbReference type="InterPro" id="IPR056828">
    <property type="entry name" value="Beta-prop_TEP1_C"/>
</dbReference>
<sequence length="1228" mass="134121">MIAQDKIEPTEITNASLIVTLNMAPLTFTYLIRSMSCLLNPSLSWSPLMTLSNREVCAAVKLRYLKSSDNSVEVNIHKLLAAFFRNQADPQKDFTWQSKNVRGFVELPYHLAAAGCLKELEDVLCNHQFIQAKCQLGMAAKLLEDFSPQVPSGVSRLQEKHFAAFQSTQRVQEYRSFVSRNFEILSSYPALEWQQAINEPCSSIPYKDAASNLGLRGNLSSYMEWSSKPEDVSECYLTLSNFKMPAVSVCVSPCSTMFATGSQDMIVRLYNMATGKEETSFIGHSDVVTDVCFVGSSLLCSASADCTLSLWDLENKHRISTLKGHNRRVNSCASDTQGKLVASGSWDCTVIVWKATESANKLCTLEVGSPVNCVDFHPSLEQVVVGSWDSLIRIYNYFHKTRIAVLRGHSTSVRDLSYSFDGHHLASASMDGDIKMWAADKGSQVGNIRGHSGPINKLTFSPNGKELITAGEDRQIKVWSGDLGIPLHCLHKEKLGAATSVSISPSGLTVAIGFHLGSVVLHDINTGAKIFSVKLGSFALRAIFSFDGNYILVGSDDSTTQVLHSLQGSKVCSLTGQTGPVLCVASSKSYVAVGGEDFTCCLYDNVNKLKSYKQSKPSVYLRGHVGPVTSCCFNEDETMLATASRDASVRLYAVRSVFIAGGGEPVRIIHDCHEDWINSCQWSNTGPYLVTASNDFNLKVFDTKTATEKLTLTGHNSAVNSVAYKYGCIVSGSSDGSLRVWSHKGTPITTLYGHTLRVNACDIFVKCKTKIRDDNITEQNWAEMAEKGDDDEKRPSRQKEVNVEDVIVVSVGDDGDAWIWKPLQANTLATLMGHSDRLLSVAVDKNNSMVSCSLDCSTKVWHPRLSMVPQGDGSKSAIKIESNKHDGPVTFLAMSSDLVAVSGSRDGTIKIWTQEENDSFKLMPRHTFQAHEKSVNCGCFNAFAVKIFATGGDDNKIHIWEICDRKAGFFIRKESSIDTVMPVACVLIPSPNLVCFATWCGNIFIVNSGKMAQKIFNIPTSAPGVSCGTFGAVDAKNWVCSMEFNGPDKSKIVFGTTNGIAGSLHFHATTDAQLTFDRAEVHIGAHHPVNKETVDGSEVPEQKKTPKWISALAHYRDVTLAGDSEGQLVAFQLCNGEALILTKKKVHKSAVTALVVVYDTVITGSSDGTIKIWSVAGTQLEQIGQFFCPSPVTSLEVKLVLQGSRNQPETILLVGDLLGNVHQLKWHA</sequence>
<feature type="repeat" description="WD" evidence="3">
    <location>
        <begin position="1144"/>
        <end position="1183"/>
    </location>
</feature>
<dbReference type="Pfam" id="PF17908">
    <property type="entry name" value="APAF1_C"/>
    <property type="match status" value="1"/>
</dbReference>
<proteinExistence type="predicted"/>
<feature type="repeat" description="WD" evidence="3">
    <location>
        <begin position="621"/>
        <end position="656"/>
    </location>
</feature>
<feature type="repeat" description="WD" evidence="3">
    <location>
        <begin position="670"/>
        <end position="711"/>
    </location>
</feature>
<dbReference type="GO" id="GO:0005697">
    <property type="term" value="C:telomerase holoenzyme complex"/>
    <property type="evidence" value="ECO:0007669"/>
    <property type="project" value="TreeGrafter"/>
</dbReference>
<feature type="domain" description="TEP-1 C-terminal beta-propeller" evidence="6">
    <location>
        <begin position="1147"/>
        <end position="1226"/>
    </location>
</feature>
<dbReference type="PROSITE" id="PS50294">
    <property type="entry name" value="WD_REPEATS_REGION"/>
    <property type="match status" value="7"/>
</dbReference>
<dbReference type="EMBL" id="BMAT01003344">
    <property type="protein sequence ID" value="GFS23877.1"/>
    <property type="molecule type" value="Genomic_DNA"/>
</dbReference>
<evidence type="ECO:0000256" key="2">
    <source>
        <dbReference type="ARBA" id="ARBA00022737"/>
    </source>
</evidence>
<dbReference type="InterPro" id="IPR015943">
    <property type="entry name" value="WD40/YVTN_repeat-like_dom_sf"/>
</dbReference>
<gene>
    <name evidence="7" type="ORF">ElyMa_001651000</name>
</gene>
<dbReference type="InterPro" id="IPR001680">
    <property type="entry name" value="WD40_rpt"/>
</dbReference>
<keyword evidence="8" id="KW-1185">Reference proteome</keyword>
<dbReference type="Pfam" id="PF25047">
    <property type="entry name" value="Beta-prop_TEP1_2nd"/>
    <property type="match status" value="1"/>
</dbReference>
<dbReference type="GO" id="GO:0070034">
    <property type="term" value="F:telomerase RNA binding"/>
    <property type="evidence" value="ECO:0007669"/>
    <property type="project" value="TreeGrafter"/>
</dbReference>